<gene>
    <name evidence="1" type="ORF">EZS28_042374</name>
</gene>
<dbReference type="EMBL" id="SNRW01024657">
    <property type="protein sequence ID" value="KAA6362099.1"/>
    <property type="molecule type" value="Genomic_DNA"/>
</dbReference>
<dbReference type="AlphaFoldDB" id="A0A5J4TW57"/>
<proteinExistence type="predicted"/>
<protein>
    <submittedName>
        <fullName evidence="1">Uncharacterized protein</fullName>
    </submittedName>
</protein>
<comment type="caution">
    <text evidence="1">The sequence shown here is derived from an EMBL/GenBank/DDBJ whole genome shotgun (WGS) entry which is preliminary data.</text>
</comment>
<organism evidence="1 2">
    <name type="scientific">Streblomastix strix</name>
    <dbReference type="NCBI Taxonomy" id="222440"/>
    <lineage>
        <taxon>Eukaryota</taxon>
        <taxon>Metamonada</taxon>
        <taxon>Preaxostyla</taxon>
        <taxon>Oxymonadida</taxon>
        <taxon>Streblomastigidae</taxon>
        <taxon>Streblomastix</taxon>
    </lineage>
</organism>
<evidence type="ECO:0000313" key="2">
    <source>
        <dbReference type="Proteomes" id="UP000324800"/>
    </source>
</evidence>
<sequence length="128" mass="14465">LFRDLKIQFKINPSAFVFCQVDTVLSMAKYYTINKDELLSLGQDKLKVIDLFFCNQSLTFQYTNMYTQIGCTADLVTGIRAEELIPSGLKNLICDIKPVIVSVRDYIIEAVTANMCGYKASESCLNRV</sequence>
<name>A0A5J4TW57_9EUKA</name>
<evidence type="ECO:0000313" key="1">
    <source>
        <dbReference type="EMBL" id="KAA6362099.1"/>
    </source>
</evidence>
<dbReference type="Proteomes" id="UP000324800">
    <property type="component" value="Unassembled WGS sequence"/>
</dbReference>
<dbReference type="OrthoDB" id="31212at2759"/>
<feature type="non-terminal residue" evidence="1">
    <location>
        <position position="1"/>
    </location>
</feature>
<accession>A0A5J4TW57</accession>
<reference evidence="1 2" key="1">
    <citation type="submission" date="2019-03" db="EMBL/GenBank/DDBJ databases">
        <title>Single cell metagenomics reveals metabolic interactions within the superorganism composed of flagellate Streblomastix strix and complex community of Bacteroidetes bacteria on its surface.</title>
        <authorList>
            <person name="Treitli S.C."/>
            <person name="Kolisko M."/>
            <person name="Husnik F."/>
            <person name="Keeling P."/>
            <person name="Hampl V."/>
        </authorList>
    </citation>
    <scope>NUCLEOTIDE SEQUENCE [LARGE SCALE GENOMIC DNA]</scope>
    <source>
        <strain evidence="1">ST1C</strain>
    </source>
</reference>